<dbReference type="PANTHER" id="PTHR43725:SF47">
    <property type="entry name" value="UDP-GLUCOSE 4-EPIMERASE"/>
    <property type="match status" value="1"/>
</dbReference>
<dbReference type="Gene3D" id="3.90.25.10">
    <property type="entry name" value="UDP-galactose 4-epimerase, domain 1"/>
    <property type="match status" value="1"/>
</dbReference>
<evidence type="ECO:0000256" key="5">
    <source>
        <dbReference type="ARBA" id="ARBA00013189"/>
    </source>
</evidence>
<dbReference type="GO" id="GO:0006012">
    <property type="term" value="P:galactose metabolic process"/>
    <property type="evidence" value="ECO:0007669"/>
    <property type="project" value="UniProtKB-UniPathway"/>
</dbReference>
<dbReference type="AlphaFoldDB" id="F2IJ13"/>
<dbReference type="Pfam" id="PF16363">
    <property type="entry name" value="GDP_Man_Dehyd"/>
    <property type="match status" value="1"/>
</dbReference>
<dbReference type="EMBL" id="CP002542">
    <property type="protein sequence ID" value="AEA43871.1"/>
    <property type="molecule type" value="Genomic_DNA"/>
</dbReference>
<comment type="pathway">
    <text evidence="3 9">Carbohydrate metabolism; galactose metabolism.</text>
</comment>
<evidence type="ECO:0000313" key="12">
    <source>
        <dbReference type="Proteomes" id="UP000007463"/>
    </source>
</evidence>
<dbReference type="InterPro" id="IPR005886">
    <property type="entry name" value="UDP_G4E"/>
</dbReference>
<evidence type="ECO:0000256" key="4">
    <source>
        <dbReference type="ARBA" id="ARBA00007637"/>
    </source>
</evidence>
<dbReference type="GO" id="GO:0003978">
    <property type="term" value="F:UDP-glucose 4-epimerase activity"/>
    <property type="evidence" value="ECO:0007669"/>
    <property type="project" value="UniProtKB-UniRule"/>
</dbReference>
<gene>
    <name evidence="11" type="ordered locus">Fluta_1884</name>
</gene>
<keyword evidence="12" id="KW-1185">Reference proteome</keyword>
<keyword evidence="8 9" id="KW-0413">Isomerase</keyword>
<dbReference type="InterPro" id="IPR036291">
    <property type="entry name" value="NAD(P)-bd_dom_sf"/>
</dbReference>
<dbReference type="Gene3D" id="3.40.50.720">
    <property type="entry name" value="NAD(P)-binding Rossmann-like Domain"/>
    <property type="match status" value="1"/>
</dbReference>
<evidence type="ECO:0000256" key="2">
    <source>
        <dbReference type="ARBA" id="ARBA00001911"/>
    </source>
</evidence>
<keyword evidence="7 9" id="KW-0520">NAD</keyword>
<name>F2IJ13_FLUTR</name>
<dbReference type="KEGG" id="fte:Fluta_1884"/>
<dbReference type="GO" id="GO:0005829">
    <property type="term" value="C:cytosol"/>
    <property type="evidence" value="ECO:0007669"/>
    <property type="project" value="TreeGrafter"/>
</dbReference>
<evidence type="ECO:0000256" key="3">
    <source>
        <dbReference type="ARBA" id="ARBA00004947"/>
    </source>
</evidence>
<dbReference type="PRINTS" id="PR01713">
    <property type="entry name" value="NUCEPIMERASE"/>
</dbReference>
<evidence type="ECO:0000256" key="8">
    <source>
        <dbReference type="ARBA" id="ARBA00023235"/>
    </source>
</evidence>
<evidence type="ECO:0000313" key="11">
    <source>
        <dbReference type="EMBL" id="AEA43871.1"/>
    </source>
</evidence>
<evidence type="ECO:0000259" key="10">
    <source>
        <dbReference type="Pfam" id="PF16363"/>
    </source>
</evidence>
<dbReference type="SUPFAM" id="SSF51735">
    <property type="entry name" value="NAD(P)-binding Rossmann-fold domains"/>
    <property type="match status" value="1"/>
</dbReference>
<feature type="domain" description="NAD(P)-binding" evidence="10">
    <location>
        <begin position="15"/>
        <end position="332"/>
    </location>
</feature>
<sequence length="348" mass="39010" precursor="true">MELSLSQMIESKEILVTGGTGFIGSHTVVELIELGYEPIILDNWSNSSQAILKQISAITGKDCVFYHGDMRDLEFLRSVFKKHSISGVIHFAAFKAVAESVEKPLHYYDNNLGALLNLLKCLEEFEVNKIVFSSSCTVYGVANSLDPLTEEMPVGKPNSPYGWTKWMAEQILMDIAKGTSLRPIFLRYFNPMGAHVSGKLGELPLGPPNNVLPYITQTAAGIRKELTIFGNDYDTPDGTCVRDYIHVMDVAKAHVKSLMHSFESAFEVFNLGTGKGTSVLELVQLFEQVTSKKLNYHFGARRPGDVDALYADVSKAKKFLNWNTERTIEDAILDAWKWEQYRLEHEIS</sequence>
<accession>F2IJ13</accession>
<evidence type="ECO:0000256" key="1">
    <source>
        <dbReference type="ARBA" id="ARBA00000083"/>
    </source>
</evidence>
<dbReference type="NCBIfam" id="TIGR01179">
    <property type="entry name" value="galE"/>
    <property type="match status" value="1"/>
</dbReference>
<dbReference type="EC" id="5.1.3.2" evidence="5 9"/>
<dbReference type="CDD" id="cd05247">
    <property type="entry name" value="UDP_G4E_1_SDR_e"/>
    <property type="match status" value="1"/>
</dbReference>
<reference evidence="12" key="2">
    <citation type="submission" date="2011-02" db="EMBL/GenBank/DDBJ databases">
        <title>The complete genome of Fluviicola taffensis DSM 16823.</title>
        <authorList>
            <consortium name="US DOE Joint Genome Institute (JGI-PGF)"/>
            <person name="Lucas S."/>
            <person name="Copeland A."/>
            <person name="Lapidus A."/>
            <person name="Bruce D."/>
            <person name="Goodwin L."/>
            <person name="Pitluck S."/>
            <person name="Kyrpides N."/>
            <person name="Mavromatis K."/>
            <person name="Ivanova N."/>
            <person name="Mikhailova N."/>
            <person name="Pagani I."/>
            <person name="Chertkov O."/>
            <person name="Detter J.C."/>
            <person name="Han C."/>
            <person name="Tapia R."/>
            <person name="Land M."/>
            <person name="Hauser L."/>
            <person name="Markowitz V."/>
            <person name="Cheng J.-F."/>
            <person name="Hugenholtz P."/>
            <person name="Woyke T."/>
            <person name="Wu D."/>
            <person name="Tindall B."/>
            <person name="Pomrenke H.G."/>
            <person name="Brambilla E."/>
            <person name="Klenk H.-P."/>
            <person name="Eisen J.A."/>
        </authorList>
    </citation>
    <scope>NUCLEOTIDE SEQUENCE [LARGE SCALE GENOMIC DNA]</scope>
    <source>
        <strain evidence="12">DSM 16823 / RW262 / RW262</strain>
    </source>
</reference>
<reference evidence="11 12" key="1">
    <citation type="journal article" date="2011" name="Stand. Genomic Sci.">
        <title>Complete genome sequence of the gliding freshwater bacterium Fluviicola taffensis type strain (RW262).</title>
        <authorList>
            <person name="Woyke T."/>
            <person name="Chertkov O."/>
            <person name="Lapidus A."/>
            <person name="Nolan M."/>
            <person name="Lucas S."/>
            <person name="Del Rio T.G."/>
            <person name="Tice H."/>
            <person name="Cheng J.F."/>
            <person name="Tapia R."/>
            <person name="Han C."/>
            <person name="Goodwin L."/>
            <person name="Pitluck S."/>
            <person name="Liolios K."/>
            <person name="Pagani I."/>
            <person name="Ivanova N."/>
            <person name="Huntemann M."/>
            <person name="Mavromatis K."/>
            <person name="Mikhailova N."/>
            <person name="Pati A."/>
            <person name="Chen A."/>
            <person name="Palaniappan K."/>
            <person name="Land M."/>
            <person name="Hauser L."/>
            <person name="Brambilla E.M."/>
            <person name="Rohde M."/>
            <person name="Mwirichia R."/>
            <person name="Sikorski J."/>
            <person name="Tindall B.J."/>
            <person name="Goker M."/>
            <person name="Bristow J."/>
            <person name="Eisen J.A."/>
            <person name="Markowitz V."/>
            <person name="Hugenholtz P."/>
            <person name="Klenk H.P."/>
            <person name="Kyrpides N.C."/>
        </authorList>
    </citation>
    <scope>NUCLEOTIDE SEQUENCE [LARGE SCALE GENOMIC DNA]</scope>
    <source>
        <strain evidence="12">DSM 16823 / RW262 / RW262</strain>
    </source>
</reference>
<dbReference type="UniPathway" id="UPA00214"/>
<evidence type="ECO:0000256" key="6">
    <source>
        <dbReference type="ARBA" id="ARBA00018569"/>
    </source>
</evidence>
<dbReference type="STRING" id="755732.Fluta_1884"/>
<comment type="cofactor">
    <cofactor evidence="2 9">
        <name>NAD(+)</name>
        <dbReference type="ChEBI" id="CHEBI:57540"/>
    </cofactor>
</comment>
<dbReference type="PANTHER" id="PTHR43725">
    <property type="entry name" value="UDP-GLUCOSE 4-EPIMERASE"/>
    <property type="match status" value="1"/>
</dbReference>
<comment type="similarity">
    <text evidence="4 9">Belongs to the NAD(P)-dependent epimerase/dehydratase family.</text>
</comment>
<comment type="subunit">
    <text evidence="9">Homodimer.</text>
</comment>
<proteinExistence type="inferred from homology"/>
<dbReference type="Proteomes" id="UP000007463">
    <property type="component" value="Chromosome"/>
</dbReference>
<evidence type="ECO:0000256" key="9">
    <source>
        <dbReference type="RuleBase" id="RU366046"/>
    </source>
</evidence>
<dbReference type="InterPro" id="IPR016040">
    <property type="entry name" value="NAD(P)-bd_dom"/>
</dbReference>
<protein>
    <recommendedName>
        <fullName evidence="6 9">UDP-glucose 4-epimerase</fullName>
        <ecNumber evidence="5 9">5.1.3.2</ecNumber>
    </recommendedName>
</protein>
<dbReference type="HOGENOM" id="CLU_007383_1_10_10"/>
<organism evidence="11 12">
    <name type="scientific">Fluviicola taffensis (strain DSM 16823 / NCIMB 13979 / RW262)</name>
    <dbReference type="NCBI Taxonomy" id="755732"/>
    <lineage>
        <taxon>Bacteria</taxon>
        <taxon>Pseudomonadati</taxon>
        <taxon>Bacteroidota</taxon>
        <taxon>Flavobacteriia</taxon>
        <taxon>Flavobacteriales</taxon>
        <taxon>Crocinitomicaceae</taxon>
        <taxon>Fluviicola</taxon>
    </lineage>
</organism>
<dbReference type="eggNOG" id="COG1087">
    <property type="taxonomic scope" value="Bacteria"/>
</dbReference>
<evidence type="ECO:0000256" key="7">
    <source>
        <dbReference type="ARBA" id="ARBA00023027"/>
    </source>
</evidence>
<comment type="catalytic activity">
    <reaction evidence="1 9">
        <text>UDP-alpha-D-glucose = UDP-alpha-D-galactose</text>
        <dbReference type="Rhea" id="RHEA:22168"/>
        <dbReference type="ChEBI" id="CHEBI:58885"/>
        <dbReference type="ChEBI" id="CHEBI:66914"/>
        <dbReference type="EC" id="5.1.3.2"/>
    </reaction>
</comment>
<keyword evidence="9" id="KW-0119">Carbohydrate metabolism</keyword>